<dbReference type="EMBL" id="MH591110">
    <property type="protein sequence ID" value="AYC65504.1"/>
    <property type="molecule type" value="Genomic_DNA"/>
</dbReference>
<evidence type="ECO:0000313" key="1">
    <source>
        <dbReference type="EMBL" id="AYC65504.1"/>
    </source>
</evidence>
<keyword evidence="1" id="KW-0150">Chloroplast</keyword>
<reference evidence="1" key="1">
    <citation type="submission" date="2018-07" db="EMBL/GenBank/DDBJ databases">
        <authorList>
            <person name="Quirk P.G."/>
            <person name="Krulwich T.A."/>
        </authorList>
    </citation>
    <scope>NUCLEOTIDE SEQUENCE</scope>
</reference>
<protein>
    <submittedName>
        <fullName evidence="1">Uncharacterized protein</fullName>
    </submittedName>
</protein>
<proteinExistence type="predicted"/>
<keyword evidence="1" id="KW-0934">Plastid</keyword>
<name>A0A386B1D1_9CHLO</name>
<dbReference type="AlphaFoldDB" id="A0A386B1D1"/>
<geneLocation type="chloroplast" evidence="1"/>
<dbReference type="GeneID" id="38279402"/>
<gene>
    <name evidence="1" type="primary">orf110</name>
</gene>
<sequence>MQLTIKNIQGVCFIDNTFVGIEHKGRILKFDPEAYDTPAWGMAGIVIDLIEFLGRQKNPESQSSFFIDLKKELIYIYNIRFIEPYEYLPRMWKCLDKIDKKVDTIYGEFL</sequence>
<organism evidence="1">
    <name type="scientific">Rhipiliopsis peltata</name>
    <dbReference type="NCBI Taxonomy" id="2320810"/>
    <lineage>
        <taxon>Eukaryota</taxon>
        <taxon>Viridiplantae</taxon>
        <taxon>Chlorophyta</taxon>
        <taxon>core chlorophytes</taxon>
        <taxon>Ulvophyceae</taxon>
        <taxon>TCBD clade</taxon>
        <taxon>Bryopsidales</taxon>
        <taxon>Halimedineae</taxon>
        <taxon>Halimedaceae</taxon>
        <taxon>Rhipiliopsideae</taxon>
        <taxon>Rhipiliopsis</taxon>
    </lineage>
</organism>
<accession>A0A386B1D1</accession>
<reference evidence="1" key="2">
    <citation type="journal article" date="2019" name="Mol. Phylogenet. Evol.">
        <title>Reassessment of the classification of bryopsidales (chlorophyta) based on chloroplast phylogenomic analyses.</title>
        <authorList>
            <person name="Cremen M.C."/>
            <person name="Leliaert F."/>
            <person name="West J."/>
            <person name="Lam D.W."/>
            <person name="Shimada S."/>
            <person name="Lopez-Bautista J.M."/>
            <person name="Verbruggen H."/>
        </authorList>
    </citation>
    <scope>NUCLEOTIDE SEQUENCE</scope>
</reference>
<dbReference type="RefSeq" id="YP_009519450.1">
    <property type="nucleotide sequence ID" value="NC_039526.1"/>
</dbReference>